<dbReference type="RefSeq" id="WP_153583084.1">
    <property type="nucleotide sequence ID" value="NZ_WJBU01000001.1"/>
</dbReference>
<dbReference type="InterPro" id="IPR004675">
    <property type="entry name" value="AhpD_core"/>
</dbReference>
<dbReference type="OrthoDB" id="1683318at2"/>
<evidence type="ECO:0000313" key="3">
    <source>
        <dbReference type="Proteomes" id="UP000487350"/>
    </source>
</evidence>
<dbReference type="PANTHER" id="PTHR33930">
    <property type="entry name" value="ALKYL HYDROPEROXIDE REDUCTASE AHPD"/>
    <property type="match status" value="1"/>
</dbReference>
<dbReference type="EMBL" id="WJBU01000001">
    <property type="protein sequence ID" value="MRD45730.1"/>
    <property type="molecule type" value="Genomic_DNA"/>
</dbReference>
<evidence type="ECO:0000259" key="1">
    <source>
        <dbReference type="Pfam" id="PF02627"/>
    </source>
</evidence>
<dbReference type="Gene3D" id="1.20.1290.10">
    <property type="entry name" value="AhpD-like"/>
    <property type="match status" value="1"/>
</dbReference>
<evidence type="ECO:0000313" key="2">
    <source>
        <dbReference type="EMBL" id="MRD45730.1"/>
    </source>
</evidence>
<dbReference type="NCBIfam" id="TIGR00778">
    <property type="entry name" value="ahpD_dom"/>
    <property type="match status" value="1"/>
</dbReference>
<dbReference type="GO" id="GO:0051920">
    <property type="term" value="F:peroxiredoxin activity"/>
    <property type="evidence" value="ECO:0007669"/>
    <property type="project" value="InterPro"/>
</dbReference>
<dbReference type="Pfam" id="PF02627">
    <property type="entry name" value="CMD"/>
    <property type="match status" value="1"/>
</dbReference>
<protein>
    <submittedName>
        <fullName evidence="2">Carboxymuconolactone decarboxylase family protein</fullName>
    </submittedName>
</protein>
<accession>A0A844AP09</accession>
<dbReference type="InterPro" id="IPR029032">
    <property type="entry name" value="AhpD-like"/>
</dbReference>
<name>A0A844AP09_9BURK</name>
<dbReference type="InterPro" id="IPR003779">
    <property type="entry name" value="CMD-like"/>
</dbReference>
<comment type="caution">
    <text evidence="2">The sequence shown here is derived from an EMBL/GenBank/DDBJ whole genome shotgun (WGS) entry which is preliminary data.</text>
</comment>
<reference evidence="2 3" key="1">
    <citation type="submission" date="2019-11" db="EMBL/GenBank/DDBJ databases">
        <title>Caenimonas koreensis gen. nov., sp. nov., isolated from activated sludge.</title>
        <authorList>
            <person name="Seung H.R."/>
        </authorList>
    </citation>
    <scope>NUCLEOTIDE SEQUENCE [LARGE SCALE GENOMIC DNA]</scope>
    <source>
        <strain evidence="2 3">EMB320</strain>
    </source>
</reference>
<proteinExistence type="predicted"/>
<sequence length="120" mass="12316">MPLPTDTYRALTQSVSAELASLRASTPDVMKAFGDLGRAAMADGALDKKTKELIALALGVAAHCDPCIAFHTQALAKLGATRQEIDETLGVTVYMGGGPSAMYAASAIKAFDEAAGATRG</sequence>
<gene>
    <name evidence="2" type="ORF">GHT07_00445</name>
</gene>
<dbReference type="PANTHER" id="PTHR33930:SF2">
    <property type="entry name" value="BLR3452 PROTEIN"/>
    <property type="match status" value="1"/>
</dbReference>
<dbReference type="SUPFAM" id="SSF69118">
    <property type="entry name" value="AhpD-like"/>
    <property type="match status" value="1"/>
</dbReference>
<dbReference type="AlphaFoldDB" id="A0A844AP09"/>
<feature type="domain" description="Carboxymuconolactone decarboxylase-like" evidence="1">
    <location>
        <begin position="27"/>
        <end position="109"/>
    </location>
</feature>
<dbReference type="Proteomes" id="UP000487350">
    <property type="component" value="Unassembled WGS sequence"/>
</dbReference>
<organism evidence="2 3">
    <name type="scientific">Caenimonas koreensis DSM 17982</name>
    <dbReference type="NCBI Taxonomy" id="1121255"/>
    <lineage>
        <taxon>Bacteria</taxon>
        <taxon>Pseudomonadati</taxon>
        <taxon>Pseudomonadota</taxon>
        <taxon>Betaproteobacteria</taxon>
        <taxon>Burkholderiales</taxon>
        <taxon>Comamonadaceae</taxon>
        <taxon>Caenimonas</taxon>
    </lineage>
</organism>
<keyword evidence="3" id="KW-1185">Reference proteome</keyword>